<evidence type="ECO:0000313" key="3">
    <source>
        <dbReference type="EMBL" id="GAA5092258.1"/>
    </source>
</evidence>
<dbReference type="Pfam" id="PF00378">
    <property type="entry name" value="ECH_1"/>
    <property type="match status" value="1"/>
</dbReference>
<dbReference type="PANTHER" id="PTHR43802">
    <property type="entry name" value="ENOYL-COA HYDRATASE"/>
    <property type="match status" value="1"/>
</dbReference>
<name>A0ABP9MAI6_9MICO</name>
<protein>
    <submittedName>
        <fullName evidence="3">Enoyl-CoA hydratase-related protein</fullName>
    </submittedName>
</protein>
<dbReference type="Proteomes" id="UP001501407">
    <property type="component" value="Unassembled WGS sequence"/>
</dbReference>
<gene>
    <name evidence="3" type="ORF">GCM10025760_20650</name>
</gene>
<dbReference type="PANTHER" id="PTHR43802:SF1">
    <property type="entry name" value="IP11341P-RELATED"/>
    <property type="match status" value="1"/>
</dbReference>
<comment type="similarity">
    <text evidence="1 2">Belongs to the enoyl-CoA hydratase/isomerase family.</text>
</comment>
<sequence>MSIDLHIGDGHATVTINRPERMNALDEPTRLALAEAIRSAASEPEVGAIIITGAGRAFCAGQDLAAVHELDDAYDTVARTYNPIAEAIGSASVPVIAAVNGAAVGAGMGIALACDVVLMSERASLACVFGKVGLVPDTGTSWQLVRSVGYLRAFELATTGRRISADEALALGLAAEIVDPEALMTRAQELAGELASGPRLAQQLTKEVLRLAQIATPSETMEREAVSQGIAARDGAHLRMRSAFLAR</sequence>
<reference evidence="4" key="1">
    <citation type="journal article" date="2019" name="Int. J. Syst. Evol. Microbiol.">
        <title>The Global Catalogue of Microorganisms (GCM) 10K type strain sequencing project: providing services to taxonomists for standard genome sequencing and annotation.</title>
        <authorList>
            <consortium name="The Broad Institute Genomics Platform"/>
            <consortium name="The Broad Institute Genome Sequencing Center for Infectious Disease"/>
            <person name="Wu L."/>
            <person name="Ma J."/>
        </authorList>
    </citation>
    <scope>NUCLEOTIDE SEQUENCE [LARGE SCALE GENOMIC DNA]</scope>
    <source>
        <strain evidence="4">JCM 18959</strain>
    </source>
</reference>
<dbReference type="EMBL" id="BAABKZ010000002">
    <property type="protein sequence ID" value="GAA5092258.1"/>
    <property type="molecule type" value="Genomic_DNA"/>
</dbReference>
<dbReference type="Gene3D" id="3.90.226.10">
    <property type="entry name" value="2-enoyl-CoA Hydratase, Chain A, domain 1"/>
    <property type="match status" value="1"/>
</dbReference>
<evidence type="ECO:0000256" key="1">
    <source>
        <dbReference type="ARBA" id="ARBA00005254"/>
    </source>
</evidence>
<dbReference type="InterPro" id="IPR001753">
    <property type="entry name" value="Enoyl-CoA_hydra/iso"/>
</dbReference>
<dbReference type="PROSITE" id="PS00166">
    <property type="entry name" value="ENOYL_COA_HYDRATASE"/>
    <property type="match status" value="1"/>
</dbReference>
<dbReference type="InterPro" id="IPR018376">
    <property type="entry name" value="Enoyl-CoA_hyd/isom_CS"/>
</dbReference>
<evidence type="ECO:0000313" key="4">
    <source>
        <dbReference type="Proteomes" id="UP001501407"/>
    </source>
</evidence>
<accession>A0ABP9MAI6</accession>
<comment type="caution">
    <text evidence="3">The sequence shown here is derived from an EMBL/GenBank/DDBJ whole genome shotgun (WGS) entry which is preliminary data.</text>
</comment>
<dbReference type="RefSeq" id="WP_194414768.1">
    <property type="nucleotide sequence ID" value="NZ_BAABKZ010000002.1"/>
</dbReference>
<dbReference type="CDD" id="cd06558">
    <property type="entry name" value="crotonase-like"/>
    <property type="match status" value="1"/>
</dbReference>
<organism evidence="3 4">
    <name type="scientific">Microbacterium yannicii</name>
    <dbReference type="NCBI Taxonomy" id="671622"/>
    <lineage>
        <taxon>Bacteria</taxon>
        <taxon>Bacillati</taxon>
        <taxon>Actinomycetota</taxon>
        <taxon>Actinomycetes</taxon>
        <taxon>Micrococcales</taxon>
        <taxon>Microbacteriaceae</taxon>
        <taxon>Microbacterium</taxon>
    </lineage>
</organism>
<proteinExistence type="inferred from homology"/>
<evidence type="ECO:0000256" key="2">
    <source>
        <dbReference type="RuleBase" id="RU003707"/>
    </source>
</evidence>
<dbReference type="InterPro" id="IPR029045">
    <property type="entry name" value="ClpP/crotonase-like_dom_sf"/>
</dbReference>
<dbReference type="SUPFAM" id="SSF52096">
    <property type="entry name" value="ClpP/crotonase"/>
    <property type="match status" value="1"/>
</dbReference>
<keyword evidence="4" id="KW-1185">Reference proteome</keyword>